<proteinExistence type="predicted"/>
<accession>A0A3Q3MY06</accession>
<sequence length="73" mass="8301">MGHLSPLEDAMNTLIDVFRSHSHRDGDGDYLSRREMRELFNAELGQFLTVLYSLSLSLSLYISLSLHGTFVLN</sequence>
<dbReference type="InterPro" id="IPR013787">
    <property type="entry name" value="S100_Ca-bd_sub"/>
</dbReference>
<dbReference type="InterPro" id="IPR011992">
    <property type="entry name" value="EF-hand-dom_pair"/>
</dbReference>
<reference evidence="3" key="1">
    <citation type="submission" date="2025-08" db="UniProtKB">
        <authorList>
            <consortium name="Ensembl"/>
        </authorList>
    </citation>
    <scope>IDENTIFICATION</scope>
</reference>
<reference evidence="3" key="2">
    <citation type="submission" date="2025-09" db="UniProtKB">
        <authorList>
            <consortium name="Ensembl"/>
        </authorList>
    </citation>
    <scope>IDENTIFICATION</scope>
</reference>
<dbReference type="SUPFAM" id="SSF47473">
    <property type="entry name" value="EF-hand"/>
    <property type="match status" value="1"/>
</dbReference>
<evidence type="ECO:0000256" key="1">
    <source>
        <dbReference type="SAM" id="Phobius"/>
    </source>
</evidence>
<keyword evidence="4" id="KW-1185">Reference proteome</keyword>
<dbReference type="Ensembl" id="ENSLBET00000027459.1">
    <property type="protein sequence ID" value="ENSLBEP00000026165.1"/>
    <property type="gene ID" value="ENSLBEG00000019930.1"/>
</dbReference>
<evidence type="ECO:0000313" key="4">
    <source>
        <dbReference type="Proteomes" id="UP000261660"/>
    </source>
</evidence>
<protein>
    <recommendedName>
        <fullName evidence="2">S100/CaBP-9k-type calcium binding subdomain domain-containing protein</fullName>
    </recommendedName>
</protein>
<keyword evidence="1" id="KW-0472">Membrane</keyword>
<dbReference type="SMART" id="SM01394">
    <property type="entry name" value="S_100"/>
    <property type="match status" value="1"/>
</dbReference>
<dbReference type="Gene3D" id="1.10.238.10">
    <property type="entry name" value="EF-hand"/>
    <property type="match status" value="1"/>
</dbReference>
<evidence type="ECO:0000259" key="2">
    <source>
        <dbReference type="SMART" id="SM01394"/>
    </source>
</evidence>
<name>A0A3Q3MY06_9LABR</name>
<dbReference type="AlphaFoldDB" id="A0A3Q3MY06"/>
<keyword evidence="1" id="KW-0812">Transmembrane</keyword>
<dbReference type="InParanoid" id="A0A3Q3MY06"/>
<feature type="transmembrane region" description="Helical" evidence="1">
    <location>
        <begin position="44"/>
        <end position="64"/>
    </location>
</feature>
<organism evidence="3 4">
    <name type="scientific">Labrus bergylta</name>
    <name type="common">ballan wrasse</name>
    <dbReference type="NCBI Taxonomy" id="56723"/>
    <lineage>
        <taxon>Eukaryota</taxon>
        <taxon>Metazoa</taxon>
        <taxon>Chordata</taxon>
        <taxon>Craniata</taxon>
        <taxon>Vertebrata</taxon>
        <taxon>Euteleostomi</taxon>
        <taxon>Actinopterygii</taxon>
        <taxon>Neopterygii</taxon>
        <taxon>Teleostei</taxon>
        <taxon>Neoteleostei</taxon>
        <taxon>Acanthomorphata</taxon>
        <taxon>Eupercaria</taxon>
        <taxon>Labriformes</taxon>
        <taxon>Labridae</taxon>
        <taxon>Labrus</taxon>
    </lineage>
</organism>
<dbReference type="Proteomes" id="UP000261660">
    <property type="component" value="Unplaced"/>
</dbReference>
<feature type="domain" description="S100/CaBP-9k-type calcium binding subdomain" evidence="2">
    <location>
        <begin position="7"/>
        <end position="49"/>
    </location>
</feature>
<keyword evidence="1" id="KW-1133">Transmembrane helix</keyword>
<dbReference type="Pfam" id="PF01023">
    <property type="entry name" value="S_100"/>
    <property type="match status" value="1"/>
</dbReference>
<evidence type="ECO:0000313" key="3">
    <source>
        <dbReference type="Ensembl" id="ENSLBEP00000026165.1"/>
    </source>
</evidence>